<keyword evidence="3 6" id="KW-0812">Transmembrane</keyword>
<gene>
    <name evidence="7" type="ORF">SAMN04490220_7018</name>
</gene>
<feature type="transmembrane region" description="Helical" evidence="6">
    <location>
        <begin position="368"/>
        <end position="388"/>
    </location>
</feature>
<dbReference type="RefSeq" id="WP_174694950.1">
    <property type="nucleotide sequence ID" value="NZ_FNTL01000004.1"/>
</dbReference>
<protein>
    <submittedName>
        <fullName evidence="7">Membrane protein involved in the export of O-antigen and teichoic acid</fullName>
    </submittedName>
</protein>
<evidence type="ECO:0000313" key="7">
    <source>
        <dbReference type="EMBL" id="SEE21327.1"/>
    </source>
</evidence>
<feature type="transmembrane region" description="Helical" evidence="6">
    <location>
        <begin position="190"/>
        <end position="207"/>
    </location>
</feature>
<dbReference type="InterPro" id="IPR050833">
    <property type="entry name" value="Poly_Biosynth_Transport"/>
</dbReference>
<name>A0A1H5H050_RHOJO</name>
<feature type="transmembrane region" description="Helical" evidence="6">
    <location>
        <begin position="308"/>
        <end position="329"/>
    </location>
</feature>
<feature type="transmembrane region" description="Helical" evidence="6">
    <location>
        <begin position="228"/>
        <end position="252"/>
    </location>
</feature>
<feature type="transmembrane region" description="Helical" evidence="6">
    <location>
        <begin position="264"/>
        <end position="287"/>
    </location>
</feature>
<feature type="transmembrane region" description="Helical" evidence="6">
    <location>
        <begin position="166"/>
        <end position="184"/>
    </location>
</feature>
<dbReference type="PANTHER" id="PTHR30250">
    <property type="entry name" value="PST FAMILY PREDICTED COLANIC ACID TRANSPORTER"/>
    <property type="match status" value="1"/>
</dbReference>
<evidence type="ECO:0000256" key="5">
    <source>
        <dbReference type="ARBA" id="ARBA00023136"/>
    </source>
</evidence>
<dbReference type="Proteomes" id="UP000183407">
    <property type="component" value="Unassembled WGS sequence"/>
</dbReference>
<dbReference type="GO" id="GO:0005886">
    <property type="term" value="C:plasma membrane"/>
    <property type="evidence" value="ECO:0007669"/>
    <property type="project" value="UniProtKB-SubCell"/>
</dbReference>
<sequence>MTPGIPRIEASRADSEHPAERNLRLNTNSLILANVVAGALGLIFWAAAARLFPAREVGVASALITSAVMLSTLSILSIDTMYERFLPLAGTRTGPLLKHGFLLVSATSLLSGAALVVFGPRDPLFESGWAMACFPLFVMVLAVFTLQDKATAGLGVARWSAAKNSFHAAAKLVVLLALAGTDVAVSIVSAWGATAAVAALCVLVALHRRSRSHPRFLGAPTLPPRRELWAYFGSSFGITALWAIGPLVVPLIVVTQVGAEANAYFAIAWAMISALYLMVHLVVSPYVAEVAAHPDRVASLSRRLVRTLAVVAGVGGVGLVVVGPVLLGVVGAEYRTHSTGLLYLAGVFIPLSVVGAVYEGLARVHRRLTLALAVRGVSTLIVVGGSLIGTRAIGVVGVGWAYLAAEAVSALVLIGPVVFWLRRASQERGYDRIPADDSGGERVE</sequence>
<evidence type="ECO:0000313" key="8">
    <source>
        <dbReference type="Proteomes" id="UP000183407"/>
    </source>
</evidence>
<accession>A0A1H5H050</accession>
<keyword evidence="5 6" id="KW-0472">Membrane</keyword>
<comment type="subcellular location">
    <subcellularLocation>
        <location evidence="1">Cell membrane</location>
        <topology evidence="1">Multi-pass membrane protein</topology>
    </subcellularLocation>
</comment>
<dbReference type="AlphaFoldDB" id="A0A1H5H050"/>
<keyword evidence="4 6" id="KW-1133">Transmembrane helix</keyword>
<evidence type="ECO:0000256" key="3">
    <source>
        <dbReference type="ARBA" id="ARBA00022692"/>
    </source>
</evidence>
<reference evidence="8" key="1">
    <citation type="submission" date="2016-10" db="EMBL/GenBank/DDBJ databases">
        <authorList>
            <person name="Varghese N."/>
        </authorList>
    </citation>
    <scope>NUCLEOTIDE SEQUENCE [LARGE SCALE GENOMIC DNA]</scope>
    <source>
        <strain evidence="8">DSM 44719</strain>
    </source>
</reference>
<dbReference type="EMBL" id="FNTL01000004">
    <property type="protein sequence ID" value="SEE21327.1"/>
    <property type="molecule type" value="Genomic_DNA"/>
</dbReference>
<feature type="transmembrane region" description="Helical" evidence="6">
    <location>
        <begin position="30"/>
        <end position="52"/>
    </location>
</feature>
<organism evidence="7 8">
    <name type="scientific">Rhodococcus jostii</name>
    <dbReference type="NCBI Taxonomy" id="132919"/>
    <lineage>
        <taxon>Bacteria</taxon>
        <taxon>Bacillati</taxon>
        <taxon>Actinomycetota</taxon>
        <taxon>Actinomycetes</taxon>
        <taxon>Mycobacteriales</taxon>
        <taxon>Nocardiaceae</taxon>
        <taxon>Rhodococcus</taxon>
    </lineage>
</organism>
<feature type="transmembrane region" description="Helical" evidence="6">
    <location>
        <begin position="129"/>
        <end position="146"/>
    </location>
</feature>
<feature type="transmembrane region" description="Helical" evidence="6">
    <location>
        <begin position="58"/>
        <end position="78"/>
    </location>
</feature>
<feature type="transmembrane region" description="Helical" evidence="6">
    <location>
        <begin position="341"/>
        <end position="361"/>
    </location>
</feature>
<evidence type="ECO:0000256" key="2">
    <source>
        <dbReference type="ARBA" id="ARBA00022475"/>
    </source>
</evidence>
<feature type="transmembrane region" description="Helical" evidence="6">
    <location>
        <begin position="400"/>
        <end position="421"/>
    </location>
</feature>
<keyword evidence="2" id="KW-1003">Cell membrane</keyword>
<evidence type="ECO:0000256" key="6">
    <source>
        <dbReference type="SAM" id="Phobius"/>
    </source>
</evidence>
<feature type="transmembrane region" description="Helical" evidence="6">
    <location>
        <begin position="99"/>
        <end position="117"/>
    </location>
</feature>
<proteinExistence type="predicted"/>
<evidence type="ECO:0000256" key="1">
    <source>
        <dbReference type="ARBA" id="ARBA00004651"/>
    </source>
</evidence>
<dbReference type="PANTHER" id="PTHR30250:SF11">
    <property type="entry name" value="O-ANTIGEN TRANSPORTER-RELATED"/>
    <property type="match status" value="1"/>
</dbReference>
<evidence type="ECO:0000256" key="4">
    <source>
        <dbReference type="ARBA" id="ARBA00022989"/>
    </source>
</evidence>